<dbReference type="Gene3D" id="3.40.50.1860">
    <property type="match status" value="2"/>
</dbReference>
<protein>
    <submittedName>
        <fullName evidence="3">Aspartate racemase</fullName>
    </submittedName>
</protein>
<dbReference type="SUPFAM" id="SSF53681">
    <property type="entry name" value="Aspartate/glutamate racemase"/>
    <property type="match status" value="2"/>
</dbReference>
<dbReference type="InterPro" id="IPR004380">
    <property type="entry name" value="Asp_race"/>
</dbReference>
<keyword evidence="4" id="KW-1185">Reference proteome</keyword>
<dbReference type="NCBIfam" id="TIGR00035">
    <property type="entry name" value="asp_race"/>
    <property type="match status" value="1"/>
</dbReference>
<name>A0ABN1IRB1_9CLOT</name>
<dbReference type="RefSeq" id="WP_343766646.1">
    <property type="nucleotide sequence ID" value="NZ_BAAACF010000001.1"/>
</dbReference>
<dbReference type="EMBL" id="BAAACF010000001">
    <property type="protein sequence ID" value="GAA0719139.1"/>
    <property type="molecule type" value="Genomic_DNA"/>
</dbReference>
<gene>
    <name evidence="3" type="ORF">GCM10008905_06780</name>
</gene>
<evidence type="ECO:0000313" key="4">
    <source>
        <dbReference type="Proteomes" id="UP001500339"/>
    </source>
</evidence>
<evidence type="ECO:0000313" key="3">
    <source>
        <dbReference type="EMBL" id="GAA0719139.1"/>
    </source>
</evidence>
<dbReference type="InterPro" id="IPR001920">
    <property type="entry name" value="Asp/Glu_race"/>
</dbReference>
<comment type="similarity">
    <text evidence="1">Belongs to the aspartate/glutamate racemases family.</text>
</comment>
<dbReference type="InterPro" id="IPR015942">
    <property type="entry name" value="Asp/Glu/hydantoin_racemase"/>
</dbReference>
<dbReference type="Proteomes" id="UP001500339">
    <property type="component" value="Unassembled WGS sequence"/>
</dbReference>
<dbReference type="InterPro" id="IPR018187">
    <property type="entry name" value="Asp/Glu_racemase_AS_1"/>
</dbReference>
<evidence type="ECO:0000256" key="2">
    <source>
        <dbReference type="ARBA" id="ARBA00023235"/>
    </source>
</evidence>
<sequence length="230" mass="25607">MGKTVGILGGMGPKATADLLNKIVDLTPATKDQDHIHIIVDNNPKIPDRTGYIMGKGENPIGALVETAVRLRNNGVDFIIIPCNTAHYFYDKLVEAVEIPFVNMIEEVGKHIATNFGKCSVGLLATVGTYEGGVYEKYFQKYGLETVVPTEEVKDRILDLIYRVKSGESFFEIEELNYILKDFRKQGVNVVILGCTELPLVFDPVKEKFKDFNFISSTDILAEKTVELAK</sequence>
<dbReference type="PANTHER" id="PTHR21198:SF7">
    <property type="entry name" value="ASPARTATE-GLUTAMATE RACEMASE FAMILY"/>
    <property type="match status" value="1"/>
</dbReference>
<comment type="caution">
    <text evidence="3">The sequence shown here is derived from an EMBL/GenBank/DDBJ whole genome shotgun (WGS) entry which is preliminary data.</text>
</comment>
<accession>A0ABN1IRB1</accession>
<proteinExistence type="inferred from homology"/>
<dbReference type="PROSITE" id="PS00924">
    <property type="entry name" value="ASP_GLU_RACEMASE_2"/>
    <property type="match status" value="1"/>
</dbReference>
<reference evidence="3 4" key="1">
    <citation type="journal article" date="2019" name="Int. J. Syst. Evol. Microbiol.">
        <title>The Global Catalogue of Microorganisms (GCM) 10K type strain sequencing project: providing services to taxonomists for standard genome sequencing and annotation.</title>
        <authorList>
            <consortium name="The Broad Institute Genomics Platform"/>
            <consortium name="The Broad Institute Genome Sequencing Center for Infectious Disease"/>
            <person name="Wu L."/>
            <person name="Ma J."/>
        </authorList>
    </citation>
    <scope>NUCLEOTIDE SEQUENCE [LARGE SCALE GENOMIC DNA]</scope>
    <source>
        <strain evidence="3 4">JCM 1405</strain>
    </source>
</reference>
<dbReference type="PROSITE" id="PS00923">
    <property type="entry name" value="ASP_GLU_RACEMASE_1"/>
    <property type="match status" value="1"/>
</dbReference>
<keyword evidence="2" id="KW-0413">Isomerase</keyword>
<dbReference type="InterPro" id="IPR033134">
    <property type="entry name" value="Asp/Glu_racemase_AS_2"/>
</dbReference>
<evidence type="ECO:0000256" key="1">
    <source>
        <dbReference type="ARBA" id="ARBA00007847"/>
    </source>
</evidence>
<dbReference type="Pfam" id="PF01177">
    <property type="entry name" value="Asp_Glu_race"/>
    <property type="match status" value="1"/>
</dbReference>
<organism evidence="3 4">
    <name type="scientific">Clostridium malenominatum</name>
    <dbReference type="NCBI Taxonomy" id="1539"/>
    <lineage>
        <taxon>Bacteria</taxon>
        <taxon>Bacillati</taxon>
        <taxon>Bacillota</taxon>
        <taxon>Clostridia</taxon>
        <taxon>Eubacteriales</taxon>
        <taxon>Clostridiaceae</taxon>
        <taxon>Clostridium</taxon>
    </lineage>
</organism>
<dbReference type="PANTHER" id="PTHR21198">
    <property type="entry name" value="GLUTAMATE RACEMASE"/>
    <property type="match status" value="1"/>
</dbReference>